<keyword evidence="2" id="KW-1185">Reference proteome</keyword>
<dbReference type="Proteomes" id="UP000199495">
    <property type="component" value="Unassembled WGS sequence"/>
</dbReference>
<organism evidence="1 2">
    <name type="scientific">Pelagibacterium luteolum</name>
    <dbReference type="NCBI Taxonomy" id="440168"/>
    <lineage>
        <taxon>Bacteria</taxon>
        <taxon>Pseudomonadati</taxon>
        <taxon>Pseudomonadota</taxon>
        <taxon>Alphaproteobacteria</taxon>
        <taxon>Hyphomicrobiales</taxon>
        <taxon>Devosiaceae</taxon>
        <taxon>Pelagibacterium</taxon>
    </lineage>
</organism>
<dbReference type="AlphaFoldDB" id="A0A1G7ZSY1"/>
<gene>
    <name evidence="1" type="ORF">SAMN04487974_12242</name>
</gene>
<name>A0A1G7ZSY1_9HYPH</name>
<evidence type="ECO:0000313" key="2">
    <source>
        <dbReference type="Proteomes" id="UP000199495"/>
    </source>
</evidence>
<sequence>MNRDLFRLKVAGLKAHDLLRTLSGHDDGRDFEFAEDVWSETLGYMPFGEVPNRLPEDEVAADLLRVQGILWALEALSVIGLPE</sequence>
<protein>
    <submittedName>
        <fullName evidence="1">Uncharacterized protein</fullName>
    </submittedName>
</protein>
<proteinExistence type="predicted"/>
<dbReference type="STRING" id="440168.SAMN04487974_12242"/>
<dbReference type="EMBL" id="FNCS01000022">
    <property type="protein sequence ID" value="SDH11788.1"/>
    <property type="molecule type" value="Genomic_DNA"/>
</dbReference>
<evidence type="ECO:0000313" key="1">
    <source>
        <dbReference type="EMBL" id="SDH11788.1"/>
    </source>
</evidence>
<reference evidence="1 2" key="1">
    <citation type="submission" date="2016-10" db="EMBL/GenBank/DDBJ databases">
        <authorList>
            <person name="de Groot N.N."/>
        </authorList>
    </citation>
    <scope>NUCLEOTIDE SEQUENCE [LARGE SCALE GENOMIC DNA]</scope>
    <source>
        <strain evidence="1 2">CGMCC 1.10267</strain>
    </source>
</reference>
<dbReference type="RefSeq" id="WP_090599358.1">
    <property type="nucleotide sequence ID" value="NZ_FNCS01000022.1"/>
</dbReference>
<accession>A0A1G7ZSY1</accession>